<organism evidence="2 3">
    <name type="scientific">Rhizoctonia solani</name>
    <dbReference type="NCBI Taxonomy" id="456999"/>
    <lineage>
        <taxon>Eukaryota</taxon>
        <taxon>Fungi</taxon>
        <taxon>Dikarya</taxon>
        <taxon>Basidiomycota</taxon>
        <taxon>Agaricomycotina</taxon>
        <taxon>Agaricomycetes</taxon>
        <taxon>Cantharellales</taxon>
        <taxon>Ceratobasidiaceae</taxon>
        <taxon>Rhizoctonia</taxon>
    </lineage>
</organism>
<feature type="compositionally biased region" description="Low complexity" evidence="1">
    <location>
        <begin position="281"/>
        <end position="296"/>
    </location>
</feature>
<dbReference type="EMBL" id="JACYCD010000239">
    <property type="protein sequence ID" value="KAF8699356.1"/>
    <property type="molecule type" value="Genomic_DNA"/>
</dbReference>
<accession>A0A8H7HMQ9</accession>
<dbReference type="AlphaFoldDB" id="A0A8H7HMQ9"/>
<feature type="region of interest" description="Disordered" evidence="1">
    <location>
        <begin position="1099"/>
        <end position="1176"/>
    </location>
</feature>
<evidence type="ECO:0000313" key="2">
    <source>
        <dbReference type="EMBL" id="KAF8699356.1"/>
    </source>
</evidence>
<feature type="compositionally biased region" description="Acidic residues" evidence="1">
    <location>
        <begin position="78"/>
        <end position="90"/>
    </location>
</feature>
<feature type="compositionally biased region" description="Polar residues" evidence="1">
    <location>
        <begin position="1107"/>
        <end position="1127"/>
    </location>
</feature>
<feature type="region of interest" description="Disordered" evidence="1">
    <location>
        <begin position="271"/>
        <end position="301"/>
    </location>
</feature>
<name>A0A8H7HMQ9_9AGAM</name>
<evidence type="ECO:0000256" key="1">
    <source>
        <dbReference type="SAM" id="MobiDB-lite"/>
    </source>
</evidence>
<feature type="region of interest" description="Disordered" evidence="1">
    <location>
        <begin position="78"/>
        <end position="99"/>
    </location>
</feature>
<proteinExistence type="predicted"/>
<evidence type="ECO:0008006" key="4">
    <source>
        <dbReference type="Google" id="ProtNLM"/>
    </source>
</evidence>
<gene>
    <name evidence="2" type="ORF">RHS03_07395</name>
</gene>
<reference evidence="2" key="1">
    <citation type="submission" date="2020-09" db="EMBL/GenBank/DDBJ databases">
        <title>Comparative genome analyses of four rice-infecting Rhizoctonia solani isolates reveal extensive enrichment of homogalacturonan modification genes.</title>
        <authorList>
            <person name="Lee D.-Y."/>
            <person name="Jeon J."/>
            <person name="Kim K.-T."/>
            <person name="Cheong K."/>
            <person name="Song H."/>
            <person name="Choi G."/>
            <person name="Ko J."/>
            <person name="Opiyo S.O."/>
            <person name="Zuo S."/>
            <person name="Madhav S."/>
            <person name="Lee Y.-H."/>
            <person name="Wang G.-L."/>
        </authorList>
    </citation>
    <scope>NUCLEOTIDE SEQUENCE</scope>
    <source>
        <strain evidence="2">AG1-IA WGL</strain>
    </source>
</reference>
<protein>
    <recommendedName>
        <fullName evidence="4">Protein kinase domain-containing protein</fullName>
    </recommendedName>
</protein>
<comment type="caution">
    <text evidence="2">The sequence shown here is derived from an EMBL/GenBank/DDBJ whole genome shotgun (WGS) entry which is preliminary data.</text>
</comment>
<feature type="region of interest" description="Disordered" evidence="1">
    <location>
        <begin position="955"/>
        <end position="992"/>
    </location>
</feature>
<evidence type="ECO:0000313" key="3">
    <source>
        <dbReference type="Proteomes" id="UP000602905"/>
    </source>
</evidence>
<dbReference type="OrthoDB" id="3260792at2759"/>
<dbReference type="Proteomes" id="UP000602905">
    <property type="component" value="Unassembled WGS sequence"/>
</dbReference>
<feature type="compositionally biased region" description="Polar residues" evidence="1">
    <location>
        <begin position="959"/>
        <end position="969"/>
    </location>
</feature>
<feature type="region of interest" description="Disordered" evidence="1">
    <location>
        <begin position="577"/>
        <end position="614"/>
    </location>
</feature>
<sequence length="1176" mass="127169">MAGLYDDDAISVTSDYTLPDADAVGFGAPLERMGFDHYALTKGDTSYSGSYYPSCEHLPVACTDPDCDCDDDAVFLGDDDDNDNDDDDEQVLSPCASSSSSLSEYFHSRRLSNAGDLAGVEHCDTPKATRRKFSTSFAAALAQGDALPPRPASPLEHPTMHNQRRIGTSDTHRHQLALARYLNADRTRADPWNHTHPVIHIREHTIANHNVGATLVTERLHDWWTVPFANAHDCIDYAKQILEGVAFLHEHNITNLAEAVRPHNIQMDVGLAPLAPPSLSPKPSGKSASAPATPAAEPDDLPSVAWTRADYPVRYYFTALGAIHRVRRHTQEQQDEEETEDDEMLDLAQTLDALSRQVDDDAWDLATAVDLVAVGNALDLVFGKMSFNPLRPIIQDLCDALDSNITAHDALARVESLEQSLSRHELFSPLGDDPLDLVYSQFTRPSPHTPFLISLLYATPSGFLFLCTAGLDEAAFFFIPVRWGSHALFVYANMIQPASPSSLGQAFYLFLPTPLLSRVTPPRPQGWKTRDLGAVLAKCKRVSSVKSLFCVTTPFLCLYATKALVVQSTPPDLKAMSNINSDYPPPPPLSARMNDPTKMSGSTGSGSSETVTAARSNNNINNKETGKKKMTSLWSYILPVPAEPRPGGTHASIHSHPAITIDTTAATATTLATNTAEKENLKLPTTSPADRNAISIRLALGDTQSAVQKLADRVDRVVDLQRQETKHVHDAIARVGQSVEQAFTALDQTTMAHTSKLDEALSRIARLEAALSAQSTVVTQIGAKCDVHCSKEFGTIIPILQSLPSSIQNSHLSTSQALERSSQNQLQVLSAEANRWMSEHQLATSASLDKVREEVRHALNANREAWSVALSLHRQEMSAMLSAVLAGIRSVAGPIGTTSIPGSACASTTRSGSSGGPTQTLIAVDNTKTTMARSHASETPLTAALGDTTPLHTFEPYGQPSSITHSQLQERAATESEKTHGAQQHAAKNSNVQARHIQAGPVHGKNSTRSEVLQSTRVVMDDTQSTALSSVPDEDEAVDHMVIGRRVPLDGRGFGALSKRASSTFASFTNPASPGFTIHRQPFVQGSTLQPALVLQAKEKPEEDITETGSNSGSLTPTLGQSSSPGNVPNVRLVIKKRPARVEDIPSAPAKRSRKAKTRVLMDSQELLMLDSSPER</sequence>
<feature type="non-terminal residue" evidence="2">
    <location>
        <position position="1176"/>
    </location>
</feature>